<proteinExistence type="inferred from homology"/>
<dbReference type="Gene3D" id="2.40.50.770">
    <property type="entry name" value="RecQ-mediated genome instability protein Rmi1, C-terminal domain"/>
    <property type="match status" value="1"/>
</dbReference>
<dbReference type="GO" id="GO:0000724">
    <property type="term" value="P:double-strand break repair via homologous recombination"/>
    <property type="evidence" value="ECO:0007669"/>
    <property type="project" value="TreeGrafter"/>
</dbReference>
<dbReference type="AlphaFoldDB" id="A0A9N8YW76"/>
<accession>A0A9N8YW76</accession>
<name>A0A9N8YW76_9GLOM</name>
<comment type="caution">
    <text evidence="5">The sequence shown here is derived from an EMBL/GenBank/DDBJ whole genome shotgun (WGS) entry which is preliminary data.</text>
</comment>
<protein>
    <recommendedName>
        <fullName evidence="2">RecQ-mediated genome instability protein 1</fullName>
    </recommendedName>
</protein>
<dbReference type="PANTHER" id="PTHR14790">
    <property type="entry name" value="RECQ-MEDIATED GENOME INSTABILITY PROTEIN 1 RMI1"/>
    <property type="match status" value="1"/>
</dbReference>
<dbReference type="PANTHER" id="PTHR14790:SF15">
    <property type="entry name" value="RECQ-MEDIATED GENOME INSTABILITY PROTEIN 1"/>
    <property type="match status" value="1"/>
</dbReference>
<feature type="domain" description="RecQ mediated genome instability protein 1 OB-fold" evidence="4">
    <location>
        <begin position="91"/>
        <end position="164"/>
    </location>
</feature>
<gene>
    <name evidence="5" type="ORF">POCULU_LOCUS9</name>
</gene>
<dbReference type="OrthoDB" id="434939at2759"/>
<evidence type="ECO:0000256" key="3">
    <source>
        <dbReference type="SAM" id="MobiDB-lite"/>
    </source>
</evidence>
<evidence type="ECO:0000313" key="6">
    <source>
        <dbReference type="Proteomes" id="UP000789572"/>
    </source>
</evidence>
<feature type="region of interest" description="Disordered" evidence="3">
    <location>
        <begin position="168"/>
        <end position="261"/>
    </location>
</feature>
<organism evidence="5 6">
    <name type="scientific">Paraglomus occultum</name>
    <dbReference type="NCBI Taxonomy" id="144539"/>
    <lineage>
        <taxon>Eukaryota</taxon>
        <taxon>Fungi</taxon>
        <taxon>Fungi incertae sedis</taxon>
        <taxon>Mucoromycota</taxon>
        <taxon>Glomeromycotina</taxon>
        <taxon>Glomeromycetes</taxon>
        <taxon>Paraglomerales</taxon>
        <taxon>Paraglomeraceae</taxon>
        <taxon>Paraglomus</taxon>
    </lineage>
</organism>
<dbReference type="GO" id="GO:0016604">
    <property type="term" value="C:nuclear body"/>
    <property type="evidence" value="ECO:0007669"/>
    <property type="project" value="TreeGrafter"/>
</dbReference>
<evidence type="ECO:0000259" key="4">
    <source>
        <dbReference type="Pfam" id="PF08585"/>
    </source>
</evidence>
<sequence>MNSLKDELEKSGWFLNEEGISQIADTLECDIEALTVQQIIAEALNTDLRHISSGSLPRDITTKSHVSSPLVLQILSITNLSTPQQNQSNFPRLLQIEFTDGKKKVKGFEMLGEVEGITLNTPPGIKVSVQKNIVIRDNFLLLGPGMLKILGGEVDELTKEWKAGKQFINRSHKGAKKTGNTSTQEDGPPPFVPFKVKSTNRPPLTNVSPNNNDSNNLGPRQQSLQQQQSQQSGRGGSRGGRGDGGSRGRGGNGGRDENEDCNISYANDRTLLQTTKVMNTQWDRLKI</sequence>
<dbReference type="EMBL" id="CAJVPJ010000001">
    <property type="protein sequence ID" value="CAG8450650.1"/>
    <property type="molecule type" value="Genomic_DNA"/>
</dbReference>
<dbReference type="GO" id="GO:0031422">
    <property type="term" value="C:RecQ family helicase-topoisomerase III complex"/>
    <property type="evidence" value="ECO:0007669"/>
    <property type="project" value="TreeGrafter"/>
</dbReference>
<dbReference type="InterPro" id="IPR013894">
    <property type="entry name" value="RMI1_OB"/>
</dbReference>
<evidence type="ECO:0000256" key="2">
    <source>
        <dbReference type="ARBA" id="ARBA00018987"/>
    </source>
</evidence>
<feature type="compositionally biased region" description="Low complexity" evidence="3">
    <location>
        <begin position="206"/>
        <end position="232"/>
    </location>
</feature>
<reference evidence="5" key="1">
    <citation type="submission" date="2021-06" db="EMBL/GenBank/DDBJ databases">
        <authorList>
            <person name="Kallberg Y."/>
            <person name="Tangrot J."/>
            <person name="Rosling A."/>
        </authorList>
    </citation>
    <scope>NUCLEOTIDE SEQUENCE</scope>
    <source>
        <strain evidence="5">IA702</strain>
    </source>
</reference>
<dbReference type="Proteomes" id="UP000789572">
    <property type="component" value="Unassembled WGS sequence"/>
</dbReference>
<evidence type="ECO:0000313" key="5">
    <source>
        <dbReference type="EMBL" id="CAG8450650.1"/>
    </source>
</evidence>
<dbReference type="SMART" id="SM01161">
    <property type="entry name" value="DUF1767"/>
    <property type="match status" value="1"/>
</dbReference>
<keyword evidence="6" id="KW-1185">Reference proteome</keyword>
<dbReference type="Pfam" id="PF08585">
    <property type="entry name" value="RMI1_N_C"/>
    <property type="match status" value="1"/>
</dbReference>
<comment type="similarity">
    <text evidence="1">Belongs to the RMI1 family.</text>
</comment>
<dbReference type="InterPro" id="IPR042470">
    <property type="entry name" value="RMI1_N_C_sf"/>
</dbReference>
<evidence type="ECO:0000256" key="1">
    <source>
        <dbReference type="ARBA" id="ARBA00006395"/>
    </source>
</evidence>
<dbReference type="GO" id="GO:0000712">
    <property type="term" value="P:resolution of meiotic recombination intermediates"/>
    <property type="evidence" value="ECO:0007669"/>
    <property type="project" value="TreeGrafter"/>
</dbReference>